<sequence>MGTFLFLCGEVSCTHAFFRYSITTSGVPDGWEEKQDWLCRGTTLLLYLETAGLDRLHVLQCASQALLSTAEVLLVILQEADDHSAHILVCNA</sequence>
<reference evidence="1 2" key="1">
    <citation type="submission" date="2024-09" db="EMBL/GenBank/DDBJ databases">
        <title>Chromosome-scale assembly of Riccia fluitans.</title>
        <authorList>
            <person name="Paukszto L."/>
            <person name="Sawicki J."/>
            <person name="Karawczyk K."/>
            <person name="Piernik-Szablinska J."/>
            <person name="Szczecinska M."/>
            <person name="Mazdziarz M."/>
        </authorList>
    </citation>
    <scope>NUCLEOTIDE SEQUENCE [LARGE SCALE GENOMIC DNA]</scope>
    <source>
        <strain evidence="1">Rf_01</strain>
        <tissue evidence="1">Aerial parts of the thallus</tissue>
    </source>
</reference>
<evidence type="ECO:0000313" key="1">
    <source>
        <dbReference type="EMBL" id="KAL2608972.1"/>
    </source>
</evidence>
<organism evidence="1 2">
    <name type="scientific">Riccia fluitans</name>
    <dbReference type="NCBI Taxonomy" id="41844"/>
    <lineage>
        <taxon>Eukaryota</taxon>
        <taxon>Viridiplantae</taxon>
        <taxon>Streptophyta</taxon>
        <taxon>Embryophyta</taxon>
        <taxon>Marchantiophyta</taxon>
        <taxon>Marchantiopsida</taxon>
        <taxon>Marchantiidae</taxon>
        <taxon>Marchantiales</taxon>
        <taxon>Ricciaceae</taxon>
        <taxon>Riccia</taxon>
    </lineage>
</organism>
<proteinExistence type="predicted"/>
<name>A0ABD1XJ51_9MARC</name>
<dbReference type="AlphaFoldDB" id="A0ABD1XJ51"/>
<comment type="caution">
    <text evidence="1">The sequence shown here is derived from an EMBL/GenBank/DDBJ whole genome shotgun (WGS) entry which is preliminary data.</text>
</comment>
<evidence type="ECO:0000313" key="2">
    <source>
        <dbReference type="Proteomes" id="UP001605036"/>
    </source>
</evidence>
<accession>A0ABD1XJ51</accession>
<keyword evidence="2" id="KW-1185">Reference proteome</keyword>
<dbReference type="EMBL" id="JBHFFA010000008">
    <property type="protein sequence ID" value="KAL2608972.1"/>
    <property type="molecule type" value="Genomic_DNA"/>
</dbReference>
<gene>
    <name evidence="1" type="ORF">R1flu_027545</name>
</gene>
<dbReference type="Proteomes" id="UP001605036">
    <property type="component" value="Unassembled WGS sequence"/>
</dbReference>
<protein>
    <submittedName>
        <fullName evidence="1">Uncharacterized protein</fullName>
    </submittedName>
</protein>